<proteinExistence type="inferred from homology"/>
<dbReference type="PANTHER" id="PTHR22996">
    <property type="entry name" value="MAHOGUNIN"/>
    <property type="match status" value="1"/>
</dbReference>
<dbReference type="GO" id="GO:0061630">
    <property type="term" value="F:ubiquitin protein ligase activity"/>
    <property type="evidence" value="ECO:0000318"/>
    <property type="project" value="GO_Central"/>
</dbReference>
<keyword evidence="5" id="KW-0519">Myristate</keyword>
<dbReference type="InterPro" id="IPR045194">
    <property type="entry name" value="MGRN1/RNF157-like"/>
</dbReference>
<keyword evidence="9" id="KW-0862">Zinc</keyword>
<reference evidence="15 16" key="1">
    <citation type="journal article" date="2011" name="Science">
        <title>The Selaginella genome identifies genetic changes associated with the evolution of vascular plants.</title>
        <authorList>
            <person name="Banks J.A."/>
            <person name="Nishiyama T."/>
            <person name="Hasebe M."/>
            <person name="Bowman J.L."/>
            <person name="Gribskov M."/>
            <person name="dePamphilis C."/>
            <person name="Albert V.A."/>
            <person name="Aono N."/>
            <person name="Aoyama T."/>
            <person name="Ambrose B.A."/>
            <person name="Ashton N.W."/>
            <person name="Axtell M.J."/>
            <person name="Barker E."/>
            <person name="Barker M.S."/>
            <person name="Bennetzen J.L."/>
            <person name="Bonawitz N.D."/>
            <person name="Chapple C."/>
            <person name="Cheng C."/>
            <person name="Correa L.G."/>
            <person name="Dacre M."/>
            <person name="DeBarry J."/>
            <person name="Dreyer I."/>
            <person name="Elias M."/>
            <person name="Engstrom E.M."/>
            <person name="Estelle M."/>
            <person name="Feng L."/>
            <person name="Finet C."/>
            <person name="Floyd S.K."/>
            <person name="Frommer W.B."/>
            <person name="Fujita T."/>
            <person name="Gramzow L."/>
            <person name="Gutensohn M."/>
            <person name="Harholt J."/>
            <person name="Hattori M."/>
            <person name="Heyl A."/>
            <person name="Hirai T."/>
            <person name="Hiwatashi Y."/>
            <person name="Ishikawa M."/>
            <person name="Iwata M."/>
            <person name="Karol K.G."/>
            <person name="Koehler B."/>
            <person name="Kolukisaoglu U."/>
            <person name="Kubo M."/>
            <person name="Kurata T."/>
            <person name="Lalonde S."/>
            <person name="Li K."/>
            <person name="Li Y."/>
            <person name="Litt A."/>
            <person name="Lyons E."/>
            <person name="Manning G."/>
            <person name="Maruyama T."/>
            <person name="Michael T.P."/>
            <person name="Mikami K."/>
            <person name="Miyazaki S."/>
            <person name="Morinaga S."/>
            <person name="Murata T."/>
            <person name="Mueller-Roeber B."/>
            <person name="Nelson D.R."/>
            <person name="Obara M."/>
            <person name="Oguri Y."/>
            <person name="Olmstead R.G."/>
            <person name="Onodera N."/>
            <person name="Petersen B.L."/>
            <person name="Pils B."/>
            <person name="Prigge M."/>
            <person name="Rensing S.A."/>
            <person name="Riano-Pachon D.M."/>
            <person name="Roberts A.W."/>
            <person name="Sato Y."/>
            <person name="Scheller H.V."/>
            <person name="Schulz B."/>
            <person name="Schulz C."/>
            <person name="Shakirov E.V."/>
            <person name="Shibagaki N."/>
            <person name="Shinohara N."/>
            <person name="Shippen D.E."/>
            <person name="Soerensen I."/>
            <person name="Sotooka R."/>
            <person name="Sugimoto N."/>
            <person name="Sugita M."/>
            <person name="Sumikawa N."/>
            <person name="Tanurdzic M."/>
            <person name="Theissen G."/>
            <person name="Ulvskov P."/>
            <person name="Wakazuki S."/>
            <person name="Weng J.K."/>
            <person name="Willats W.W."/>
            <person name="Wipf D."/>
            <person name="Wolf P.G."/>
            <person name="Yang L."/>
            <person name="Zimmer A.D."/>
            <person name="Zhu Q."/>
            <person name="Mitros T."/>
            <person name="Hellsten U."/>
            <person name="Loque D."/>
            <person name="Otillar R."/>
            <person name="Salamov A."/>
            <person name="Schmutz J."/>
            <person name="Shapiro H."/>
            <person name="Lindquist E."/>
            <person name="Lucas S."/>
            <person name="Rokhsar D."/>
            <person name="Grigoriev I.V."/>
        </authorList>
    </citation>
    <scope>NUCLEOTIDE SEQUENCE [LARGE SCALE GENOMIC DNA]</scope>
</reference>
<sequence>AAAIPVAHHQKANTIRNDVNLRKATLRIEKDEENPGFYLVAFSFDATVPGNICIFFVAKEGVNCSLTPMKPQVFDPVKVPFDKGLGQKFRQAPGTGIDLSLFEDEDLAQEGQDETYALVVRAETYSRDPPADAPSRDTEPLGAPLPKWVHSQTTHAVVERKDGGEYGVRVIKQIIWVEGVRYELQEIYGIENSGGGSGANFDDSGKECVICMSEPRDTTVLPCRHMCMCSECAKVLRFQTNRCPICRCPVERLLEIKVPKND</sequence>
<dbReference type="eggNOG" id="KOG4265">
    <property type="taxonomic scope" value="Eukaryota"/>
</dbReference>
<evidence type="ECO:0000256" key="5">
    <source>
        <dbReference type="ARBA" id="ARBA00022707"/>
    </source>
</evidence>
<evidence type="ECO:0000256" key="8">
    <source>
        <dbReference type="ARBA" id="ARBA00022786"/>
    </source>
</evidence>
<dbReference type="CDD" id="cd16789">
    <property type="entry name" value="mRING-HC-C3HC5_MGRN1-like"/>
    <property type="match status" value="1"/>
</dbReference>
<dbReference type="SUPFAM" id="SSF57850">
    <property type="entry name" value="RING/U-box"/>
    <property type="match status" value="1"/>
</dbReference>
<protein>
    <recommendedName>
        <fullName evidence="3">RING-type E3 ubiquitin transferase</fullName>
        <ecNumber evidence="3">2.3.2.27</ecNumber>
    </recommendedName>
</protein>
<evidence type="ECO:0000256" key="1">
    <source>
        <dbReference type="ARBA" id="ARBA00000900"/>
    </source>
</evidence>
<dbReference type="Pfam" id="PF13920">
    <property type="entry name" value="zf-C3HC4_3"/>
    <property type="match status" value="1"/>
</dbReference>
<feature type="non-terminal residue" evidence="15">
    <location>
        <position position="1"/>
    </location>
</feature>
<gene>
    <name evidence="15" type="ORF">SELMODRAFT_57157</name>
</gene>
<organism evidence="16">
    <name type="scientific">Selaginella moellendorffii</name>
    <name type="common">Spikemoss</name>
    <dbReference type="NCBI Taxonomy" id="88036"/>
    <lineage>
        <taxon>Eukaryota</taxon>
        <taxon>Viridiplantae</taxon>
        <taxon>Streptophyta</taxon>
        <taxon>Embryophyta</taxon>
        <taxon>Tracheophyta</taxon>
        <taxon>Lycopodiopsida</taxon>
        <taxon>Selaginellales</taxon>
        <taxon>Selaginellaceae</taxon>
        <taxon>Selaginella</taxon>
    </lineage>
</organism>
<name>D8SEW0_SELML</name>
<dbReference type="Proteomes" id="UP000001514">
    <property type="component" value="Unassembled WGS sequence"/>
</dbReference>
<dbReference type="PANTHER" id="PTHR22996:SF0">
    <property type="entry name" value="RE60872P-RELATED"/>
    <property type="match status" value="1"/>
</dbReference>
<dbReference type="EC" id="2.3.2.27" evidence="3"/>
<dbReference type="SMART" id="SM00184">
    <property type="entry name" value="RING"/>
    <property type="match status" value="1"/>
</dbReference>
<dbReference type="InterPro" id="IPR013083">
    <property type="entry name" value="Znf_RING/FYVE/PHD"/>
</dbReference>
<dbReference type="Pfam" id="PF26192">
    <property type="entry name" value="RNF157-like_N"/>
    <property type="match status" value="1"/>
</dbReference>
<evidence type="ECO:0000313" key="15">
    <source>
        <dbReference type="EMBL" id="EFJ16938.1"/>
    </source>
</evidence>
<evidence type="ECO:0000256" key="10">
    <source>
        <dbReference type="ARBA" id="ARBA00023288"/>
    </source>
</evidence>
<dbReference type="PROSITE" id="PS50089">
    <property type="entry name" value="ZF_RING_2"/>
    <property type="match status" value="1"/>
</dbReference>
<dbReference type="OrthoDB" id="1711136at2759"/>
<evidence type="ECO:0000256" key="11">
    <source>
        <dbReference type="ARBA" id="ARBA00025721"/>
    </source>
</evidence>
<keyword evidence="7 12" id="KW-0863">Zinc-finger</keyword>
<accession>D8SEW0</accession>
<feature type="domain" description="RING-type" evidence="14">
    <location>
        <begin position="208"/>
        <end position="247"/>
    </location>
</feature>
<evidence type="ECO:0000256" key="6">
    <source>
        <dbReference type="ARBA" id="ARBA00022723"/>
    </source>
</evidence>
<comment type="similarity">
    <text evidence="11">Belongs to the RING-type zinc finger family. LOG2 subfamily.</text>
</comment>
<evidence type="ECO:0000256" key="7">
    <source>
        <dbReference type="ARBA" id="ARBA00022771"/>
    </source>
</evidence>
<dbReference type="Gramene" id="EFJ16938">
    <property type="protein sequence ID" value="EFJ16938"/>
    <property type="gene ID" value="SELMODRAFT_57157"/>
</dbReference>
<evidence type="ECO:0000256" key="2">
    <source>
        <dbReference type="ARBA" id="ARBA00004906"/>
    </source>
</evidence>
<feature type="compositionally biased region" description="Basic and acidic residues" evidence="13">
    <location>
        <begin position="126"/>
        <end position="139"/>
    </location>
</feature>
<evidence type="ECO:0000256" key="12">
    <source>
        <dbReference type="PROSITE-ProRule" id="PRU00175"/>
    </source>
</evidence>
<dbReference type="InterPro" id="IPR058981">
    <property type="entry name" value="MGRN1/RNF157-like_N"/>
</dbReference>
<keyword evidence="4" id="KW-0808">Transferase</keyword>
<keyword evidence="8" id="KW-0833">Ubl conjugation pathway</keyword>
<evidence type="ECO:0000313" key="16">
    <source>
        <dbReference type="Proteomes" id="UP000001514"/>
    </source>
</evidence>
<dbReference type="InParanoid" id="D8SEW0"/>
<dbReference type="OMA" id="AANAPYH"/>
<feature type="non-terminal residue" evidence="15">
    <location>
        <position position="262"/>
    </location>
</feature>
<feature type="region of interest" description="Disordered" evidence="13">
    <location>
        <begin position="126"/>
        <end position="146"/>
    </location>
</feature>
<dbReference type="STRING" id="88036.D8SEW0"/>
<dbReference type="GO" id="GO:0016567">
    <property type="term" value="P:protein ubiquitination"/>
    <property type="evidence" value="ECO:0000318"/>
    <property type="project" value="GO_Central"/>
</dbReference>
<dbReference type="InterPro" id="IPR001841">
    <property type="entry name" value="Znf_RING"/>
</dbReference>
<evidence type="ECO:0000256" key="9">
    <source>
        <dbReference type="ARBA" id="ARBA00022833"/>
    </source>
</evidence>
<comment type="catalytic activity">
    <reaction evidence="1">
        <text>S-ubiquitinyl-[E2 ubiquitin-conjugating enzyme]-L-cysteine + [acceptor protein]-L-lysine = [E2 ubiquitin-conjugating enzyme]-L-cysteine + N(6)-ubiquitinyl-[acceptor protein]-L-lysine.</text>
        <dbReference type="EC" id="2.3.2.27"/>
    </reaction>
</comment>
<dbReference type="Gene3D" id="3.30.40.10">
    <property type="entry name" value="Zinc/RING finger domain, C3HC4 (zinc finger)"/>
    <property type="match status" value="1"/>
</dbReference>
<keyword evidence="6" id="KW-0479">Metal-binding</keyword>
<dbReference type="FunFam" id="3.30.40.10:FF:000115">
    <property type="entry name" value="probable E3 ubiquitin-protein ligase LOG2"/>
    <property type="match status" value="1"/>
</dbReference>
<dbReference type="EMBL" id="GL377616">
    <property type="protein sequence ID" value="EFJ16938.1"/>
    <property type="molecule type" value="Genomic_DNA"/>
</dbReference>
<evidence type="ECO:0000259" key="14">
    <source>
        <dbReference type="PROSITE" id="PS50089"/>
    </source>
</evidence>
<dbReference type="FunCoup" id="D8SEW0">
    <property type="interactions" value="1932"/>
</dbReference>
<dbReference type="HOGENOM" id="CLU_016631_0_1_1"/>
<dbReference type="GO" id="GO:0008270">
    <property type="term" value="F:zinc ion binding"/>
    <property type="evidence" value="ECO:0007669"/>
    <property type="project" value="UniProtKB-KW"/>
</dbReference>
<dbReference type="AlphaFoldDB" id="D8SEW0"/>
<evidence type="ECO:0000256" key="4">
    <source>
        <dbReference type="ARBA" id="ARBA00022679"/>
    </source>
</evidence>
<dbReference type="InterPro" id="IPR045195">
    <property type="entry name" value="LOG2-like_mRING_C3HC5"/>
</dbReference>
<dbReference type="KEGG" id="smo:SELMODRAFT_57157"/>
<comment type="pathway">
    <text evidence="2">Protein modification; protein ubiquitination.</text>
</comment>
<keyword evidence="10" id="KW-0449">Lipoprotein</keyword>
<evidence type="ECO:0000256" key="3">
    <source>
        <dbReference type="ARBA" id="ARBA00012483"/>
    </source>
</evidence>
<keyword evidence="16" id="KW-1185">Reference proteome</keyword>
<evidence type="ECO:0000256" key="13">
    <source>
        <dbReference type="SAM" id="MobiDB-lite"/>
    </source>
</evidence>